<gene>
    <name evidence="2" type="ORF">WK53_28740</name>
</gene>
<dbReference type="Proteomes" id="UP000056732">
    <property type="component" value="Unassembled WGS sequence"/>
</dbReference>
<evidence type="ECO:0000313" key="3">
    <source>
        <dbReference type="Proteomes" id="UP000056732"/>
    </source>
</evidence>
<feature type="transmembrane region" description="Helical" evidence="1">
    <location>
        <begin position="55"/>
        <end position="73"/>
    </location>
</feature>
<accession>A0AAW3NHX2</accession>
<keyword evidence="1" id="KW-0812">Transmembrane</keyword>
<name>A0AAW3NHX2_9BURK</name>
<proteinExistence type="predicted"/>
<evidence type="ECO:0000256" key="1">
    <source>
        <dbReference type="SAM" id="Phobius"/>
    </source>
</evidence>
<dbReference type="EMBL" id="LPDO01000040">
    <property type="protein sequence ID" value="KVT58033.1"/>
    <property type="molecule type" value="Genomic_DNA"/>
</dbReference>
<evidence type="ECO:0008006" key="4">
    <source>
        <dbReference type="Google" id="ProtNLM"/>
    </source>
</evidence>
<comment type="caution">
    <text evidence="2">The sequence shown here is derived from an EMBL/GenBank/DDBJ whole genome shotgun (WGS) entry which is preliminary data.</text>
</comment>
<keyword evidence="1" id="KW-1133">Transmembrane helix</keyword>
<sequence length="115" mass="13409">MIMRAGHWARVGRSLVTALAMLLAITVAMIAIHAVGIRIVGNVAAWQRWLHVHAWMFRLWRLALYVAILRGWWWMRTRVHQRDRSPDARRRLMRAEIAVVLAIVLMEIVALRDPV</sequence>
<dbReference type="AlphaFoldDB" id="A0AAW3NHX2"/>
<protein>
    <recommendedName>
        <fullName evidence="4">Copper resistance protein D domain-containing protein</fullName>
    </recommendedName>
</protein>
<keyword evidence="1" id="KW-0472">Membrane</keyword>
<feature type="transmembrane region" description="Helical" evidence="1">
    <location>
        <begin position="12"/>
        <end position="35"/>
    </location>
</feature>
<feature type="transmembrane region" description="Helical" evidence="1">
    <location>
        <begin position="93"/>
        <end position="111"/>
    </location>
</feature>
<organism evidence="2 3">
    <name type="scientific">Burkholderia ubonensis</name>
    <dbReference type="NCBI Taxonomy" id="101571"/>
    <lineage>
        <taxon>Bacteria</taxon>
        <taxon>Pseudomonadati</taxon>
        <taxon>Pseudomonadota</taxon>
        <taxon>Betaproteobacteria</taxon>
        <taxon>Burkholderiales</taxon>
        <taxon>Burkholderiaceae</taxon>
        <taxon>Burkholderia</taxon>
        <taxon>Burkholderia cepacia complex</taxon>
    </lineage>
</organism>
<evidence type="ECO:0000313" key="2">
    <source>
        <dbReference type="EMBL" id="KVT58033.1"/>
    </source>
</evidence>
<reference evidence="2 3" key="1">
    <citation type="submission" date="2015-11" db="EMBL/GenBank/DDBJ databases">
        <title>Expanding the genomic diversity of Burkholderia species for the development of highly accurate diagnostics.</title>
        <authorList>
            <person name="Sahl J."/>
            <person name="Keim P."/>
            <person name="Wagner D."/>
        </authorList>
    </citation>
    <scope>NUCLEOTIDE SEQUENCE [LARGE SCALE GENOMIC DNA]</scope>
    <source>
        <strain evidence="2 3">MSMB1137WGS</strain>
    </source>
</reference>